<dbReference type="InterPro" id="IPR051532">
    <property type="entry name" value="Ester_Hydrolysis_Enzymes"/>
</dbReference>
<dbReference type="PANTHER" id="PTHR30383">
    <property type="entry name" value="THIOESTERASE 1/PROTEASE 1/LYSOPHOSPHOLIPASE L1"/>
    <property type="match status" value="1"/>
</dbReference>
<dbReference type="RefSeq" id="WP_048929695.1">
    <property type="nucleotide sequence ID" value="NZ_KQ235877.1"/>
</dbReference>
<dbReference type="AlphaFoldDB" id="A0A0J9C9C4"/>
<dbReference type="PATRIC" id="fig|742734.4.peg.1931"/>
<name>A0A0J9C9C4_9FIRM</name>
<dbReference type="Pfam" id="PF13472">
    <property type="entry name" value="Lipase_GDSL_2"/>
    <property type="match status" value="1"/>
</dbReference>
<dbReference type="EMBL" id="ADLK01000017">
    <property type="protein sequence ID" value="KMW20956.1"/>
    <property type="molecule type" value="Genomic_DNA"/>
</dbReference>
<dbReference type="PANTHER" id="PTHR30383:SF29">
    <property type="entry name" value="SGNH HYDROLASE-TYPE ESTERASE DOMAIN-CONTAINING PROTEIN"/>
    <property type="match status" value="1"/>
</dbReference>
<evidence type="ECO:0000313" key="3">
    <source>
        <dbReference type="Proteomes" id="UP000037392"/>
    </source>
</evidence>
<dbReference type="OrthoDB" id="164654at2"/>
<dbReference type="InterPro" id="IPR013830">
    <property type="entry name" value="SGNH_hydro"/>
</dbReference>
<sequence>MEKRHIVCFGDSNTHGYRASDDGRYDEQERWTCLLQKQLGDDYLIIEEGLSGRTTCFSDPIHEGLSGLDYIYPCLMSHEPVDLLVIMLGTNDTKERFGASAACIALGLKRLIAKAASTFDAWRTGRANILVVTPKSIDKRYEATQVGKTMGMGCAEKSEGLAQEFEGIASQMGCHYLDANTVVTEQNHYDFMHLTKEGHQELADALAEVISSLFNSQ</sequence>
<protein>
    <recommendedName>
        <fullName evidence="1">SGNH hydrolase-type esterase domain-containing protein</fullName>
    </recommendedName>
</protein>
<reference evidence="2 3" key="1">
    <citation type="submission" date="2011-04" db="EMBL/GenBank/DDBJ databases">
        <title>The Genome Sequence of Clostridium citroniae WAL-19142.</title>
        <authorList>
            <consortium name="The Broad Institute Genome Sequencing Platform"/>
            <person name="Earl A."/>
            <person name="Ward D."/>
            <person name="Feldgarden M."/>
            <person name="Gevers D."/>
            <person name="Warren Y.A."/>
            <person name="Tyrrell K.L."/>
            <person name="Citron D.M."/>
            <person name="Goldstein E.J."/>
            <person name="Daigneault M."/>
            <person name="Allen-Vercoe E."/>
            <person name="Young S.K."/>
            <person name="Zeng Q."/>
            <person name="Gargeya S."/>
            <person name="Fitzgerald M."/>
            <person name="Haas B."/>
            <person name="Abouelleil A."/>
            <person name="Alvarado L."/>
            <person name="Arachchi H.M."/>
            <person name="Berlin A."/>
            <person name="Brown A."/>
            <person name="Chapman S.B."/>
            <person name="Chen Z."/>
            <person name="Dunbar C."/>
            <person name="Freedman E."/>
            <person name="Gearin G."/>
            <person name="Gellesch M."/>
            <person name="Goldberg J."/>
            <person name="Griggs A."/>
            <person name="Gujja S."/>
            <person name="Heilman E.R."/>
            <person name="Heiman D."/>
            <person name="Howarth C."/>
            <person name="Larson L."/>
            <person name="Lui A."/>
            <person name="MacDonald P.J."/>
            <person name="Mehta T."/>
            <person name="Montmayeur A."/>
            <person name="Murphy C."/>
            <person name="Neiman D."/>
            <person name="Pearson M."/>
            <person name="Priest M."/>
            <person name="Roberts A."/>
            <person name="Saif S."/>
            <person name="Shea T."/>
            <person name="Shenoy N."/>
            <person name="Sisk P."/>
            <person name="Stolte C."/>
            <person name="Sykes S."/>
            <person name="White J."/>
            <person name="Yandava C."/>
            <person name="Wortman J."/>
            <person name="Nusbaum C."/>
            <person name="Birren B."/>
        </authorList>
    </citation>
    <scope>NUCLEOTIDE SEQUENCE [LARGE SCALE GENOMIC DNA]</scope>
    <source>
        <strain evidence="2 3">WAL-19142</strain>
    </source>
</reference>
<dbReference type="SUPFAM" id="SSF52266">
    <property type="entry name" value="SGNH hydrolase"/>
    <property type="match status" value="1"/>
</dbReference>
<organism evidence="2 3">
    <name type="scientific">[Clostridium] citroniae WAL-19142</name>
    <dbReference type="NCBI Taxonomy" id="742734"/>
    <lineage>
        <taxon>Bacteria</taxon>
        <taxon>Bacillati</taxon>
        <taxon>Bacillota</taxon>
        <taxon>Clostridia</taxon>
        <taxon>Lachnospirales</taxon>
        <taxon>Lachnospiraceae</taxon>
        <taxon>Enterocloster</taxon>
    </lineage>
</organism>
<gene>
    <name evidence="2" type="ORF">HMPREF9470_01800</name>
</gene>
<dbReference type="Gene3D" id="3.40.50.1110">
    <property type="entry name" value="SGNH hydrolase"/>
    <property type="match status" value="1"/>
</dbReference>
<comment type="caution">
    <text evidence="2">The sequence shown here is derived from an EMBL/GenBank/DDBJ whole genome shotgun (WGS) entry which is preliminary data.</text>
</comment>
<dbReference type="GeneID" id="93164404"/>
<accession>A0A0J9C9C4</accession>
<evidence type="ECO:0000313" key="2">
    <source>
        <dbReference type="EMBL" id="KMW20956.1"/>
    </source>
</evidence>
<dbReference type="Proteomes" id="UP000037392">
    <property type="component" value="Unassembled WGS sequence"/>
</dbReference>
<proteinExistence type="predicted"/>
<dbReference type="InterPro" id="IPR036514">
    <property type="entry name" value="SGNH_hydro_sf"/>
</dbReference>
<evidence type="ECO:0000259" key="1">
    <source>
        <dbReference type="Pfam" id="PF13472"/>
    </source>
</evidence>
<feature type="domain" description="SGNH hydrolase-type esterase" evidence="1">
    <location>
        <begin position="8"/>
        <end position="200"/>
    </location>
</feature>